<reference evidence="13 14" key="1">
    <citation type="submission" date="2023-09" db="EMBL/GenBank/DDBJ databases">
        <title>Novel taxa isolated from Blanes Bay.</title>
        <authorList>
            <person name="Rey-Velasco X."/>
            <person name="Lucena T."/>
        </authorList>
    </citation>
    <scope>NUCLEOTIDE SEQUENCE [LARGE SCALE GENOMIC DNA]</scope>
    <source>
        <strain evidence="13 14">S334</strain>
    </source>
</reference>
<dbReference type="InterPro" id="IPR011662">
    <property type="entry name" value="Secretin/TonB_short_N"/>
</dbReference>
<comment type="similarity">
    <text evidence="10 11">Belongs to the TonB-dependent receptor family.</text>
</comment>
<proteinExistence type="inferred from homology"/>
<comment type="caution">
    <text evidence="13">The sequence shown here is derived from an EMBL/GenBank/DDBJ whole genome shotgun (WGS) entry which is preliminary data.</text>
</comment>
<comment type="subcellular location">
    <subcellularLocation>
        <location evidence="1 10">Cell outer membrane</location>
        <topology evidence="1 10">Multi-pass membrane protein</topology>
    </subcellularLocation>
</comment>
<protein>
    <submittedName>
        <fullName evidence="13">TonB-dependent receptor</fullName>
    </submittedName>
</protein>
<keyword evidence="5 10" id="KW-0812">Transmembrane</keyword>
<keyword evidence="7 11" id="KW-0798">TonB box</keyword>
<dbReference type="Gene3D" id="2.60.40.1120">
    <property type="entry name" value="Carboxypeptidase-like, regulatory domain"/>
    <property type="match status" value="1"/>
</dbReference>
<evidence type="ECO:0000313" key="13">
    <source>
        <dbReference type="EMBL" id="MDT7828366.1"/>
    </source>
</evidence>
<evidence type="ECO:0000256" key="7">
    <source>
        <dbReference type="ARBA" id="ARBA00023077"/>
    </source>
</evidence>
<organism evidence="13 14">
    <name type="scientific">Pricia mediterranea</name>
    <dbReference type="NCBI Taxonomy" id="3076079"/>
    <lineage>
        <taxon>Bacteria</taxon>
        <taxon>Pseudomonadati</taxon>
        <taxon>Bacteroidota</taxon>
        <taxon>Flavobacteriia</taxon>
        <taxon>Flavobacteriales</taxon>
        <taxon>Flavobacteriaceae</taxon>
        <taxon>Pricia</taxon>
    </lineage>
</organism>
<evidence type="ECO:0000256" key="1">
    <source>
        <dbReference type="ARBA" id="ARBA00004571"/>
    </source>
</evidence>
<keyword evidence="2 10" id="KW-0813">Transport</keyword>
<name>A0ABU3L3N8_9FLAO</name>
<dbReference type="PROSITE" id="PS52016">
    <property type="entry name" value="TONB_DEPENDENT_REC_3"/>
    <property type="match status" value="1"/>
</dbReference>
<dbReference type="InterPro" id="IPR023997">
    <property type="entry name" value="TonB-dep_OMP_SusC/RagA_CS"/>
</dbReference>
<keyword evidence="4" id="KW-0406">Ion transport</keyword>
<evidence type="ECO:0000313" key="14">
    <source>
        <dbReference type="Proteomes" id="UP001250656"/>
    </source>
</evidence>
<dbReference type="EMBL" id="JAVTTP010000001">
    <property type="protein sequence ID" value="MDT7828366.1"/>
    <property type="molecule type" value="Genomic_DNA"/>
</dbReference>
<evidence type="ECO:0000256" key="9">
    <source>
        <dbReference type="ARBA" id="ARBA00023237"/>
    </source>
</evidence>
<keyword evidence="14" id="KW-1185">Reference proteome</keyword>
<evidence type="ECO:0000256" key="2">
    <source>
        <dbReference type="ARBA" id="ARBA00022448"/>
    </source>
</evidence>
<evidence type="ECO:0000259" key="12">
    <source>
        <dbReference type="SMART" id="SM00965"/>
    </source>
</evidence>
<dbReference type="Pfam" id="PF07715">
    <property type="entry name" value="Plug"/>
    <property type="match status" value="1"/>
</dbReference>
<keyword evidence="4" id="KW-0410">Iron transport</keyword>
<keyword evidence="13" id="KW-0675">Receptor</keyword>
<dbReference type="RefSeq" id="WP_314013649.1">
    <property type="nucleotide sequence ID" value="NZ_JAVTTP010000001.1"/>
</dbReference>
<sequence length="1143" mass="127009">MNKKVNYLLSPFLGRTNNIFLIGMRVSILLLCIGLTSVFAHTTNAQNIDIDLKDVPITTFFKEVQEKSDYVIIYKDEVIANTKNVSVKASNATPEAILTDVLGPLGLGYEIMERQIIINKKGPSIDDNGSNTIKTPLQMTVNGTVTDSEDVPLPGANIVEKGTTNGVTADFDGNFSLNVADENATLVVSYIGFSTKEVDVSNQSTINVSLEESAEGLDEVVVVGYGTQKKLNLTGAVSAVQSEDLQNRPITSASQALQGVQGVYINQVGGQPGNDAATIRVRGVGTLNNNNPLVLVNGIEFPINDLNPKDIESITVLKDAASAAIYGSRAANGVVLVTTKQGSENSQITYSNSIGVQEVISLPKVVKDPIRWFELYSQAQLNFGTSEDALVFPQSLIDEYRAGMKSDPFTYPNNDWYDIMFNLAIIQEHNLRFTGGSEKTSFALSLGVLDQNGVLRGTNSNRYNANFTINSEMNESISVGGTFNFSYKNRNEPVVGIAETMEMTFKAQSYHPTKLEDGNYGMNFFDIPGHRRFRNPLALAEEGDTDIKNLKLFLNTFAEVKLPFDIEYKLNVALTSENERQKIFTPQITLYDAKTKEPTEIQAGGNPYVTFAGQQRGVDQRDDESLNWTVFNTLKWNKSFADDTDLSILLGTSYENFGNSYFMAANEGYLGNDLYELNAGSTNPTVSGTSTVSSLISYFGRANYVWNEKYLFEANFRYDGSSRFAEGNKWGFFPSVSAGWRVNEEEFLKDIDWLGQLKIRGSWGQLGNERIGLFRYLDLVSPGQDYIFGNTINPGTAVLVDNDDEITWETTTISNVGIDATFLGSKLTTSLEYFQKTTKDVLRPVGIPSQVGALGGPIRNIGTIENNGIEVALGYRNSIGDFSYDVSGSMTKITNKVVDLDGEIILEDFSSDGRGPFNITQEGKPINQFLLYQSDGFFQSQEEIDTHAFQGSDTRPGYIRFKDLDNNGIIDLNDRKAEGNTIPKYTYSFNMNFSYKNWSLSTFWQGVEEVQTYNKHVSGVPFWFGTSLPTGWANDSWTPENRDASFPILTRYQDTQATLFRPSDFWLLDASYLRLKNIQLTYEFKPEILEKLGMAKLSIFCNAQNLITFTPLENFDPETDLIGNNFFDYPSTKIYTFGLNVSF</sequence>
<evidence type="ECO:0000256" key="4">
    <source>
        <dbReference type="ARBA" id="ARBA00022496"/>
    </source>
</evidence>
<keyword evidence="3 10" id="KW-1134">Transmembrane beta strand</keyword>
<dbReference type="SUPFAM" id="SSF49464">
    <property type="entry name" value="Carboxypeptidase regulatory domain-like"/>
    <property type="match status" value="1"/>
</dbReference>
<dbReference type="InterPro" id="IPR000531">
    <property type="entry name" value="Beta-barrel_TonB"/>
</dbReference>
<dbReference type="InterPro" id="IPR036942">
    <property type="entry name" value="Beta-barrel_TonB_sf"/>
</dbReference>
<evidence type="ECO:0000256" key="5">
    <source>
        <dbReference type="ARBA" id="ARBA00022692"/>
    </source>
</evidence>
<evidence type="ECO:0000256" key="8">
    <source>
        <dbReference type="ARBA" id="ARBA00023136"/>
    </source>
</evidence>
<accession>A0ABU3L3N8</accession>
<keyword evidence="9 10" id="KW-0998">Cell outer membrane</keyword>
<dbReference type="SUPFAM" id="SSF56935">
    <property type="entry name" value="Porins"/>
    <property type="match status" value="1"/>
</dbReference>
<dbReference type="Gene3D" id="2.40.170.20">
    <property type="entry name" value="TonB-dependent receptor, beta-barrel domain"/>
    <property type="match status" value="1"/>
</dbReference>
<dbReference type="NCBIfam" id="TIGR04057">
    <property type="entry name" value="SusC_RagA_signa"/>
    <property type="match status" value="1"/>
</dbReference>
<evidence type="ECO:0000256" key="11">
    <source>
        <dbReference type="RuleBase" id="RU003357"/>
    </source>
</evidence>
<dbReference type="InterPro" id="IPR008969">
    <property type="entry name" value="CarboxyPept-like_regulatory"/>
</dbReference>
<keyword evidence="8 10" id="KW-0472">Membrane</keyword>
<dbReference type="InterPro" id="IPR023996">
    <property type="entry name" value="TonB-dep_OMP_SusC/RagA"/>
</dbReference>
<feature type="domain" description="Secretin/TonB short N-terminal" evidence="12">
    <location>
        <begin position="70"/>
        <end position="121"/>
    </location>
</feature>
<keyword evidence="6" id="KW-0408">Iron</keyword>
<dbReference type="InterPro" id="IPR039426">
    <property type="entry name" value="TonB-dep_rcpt-like"/>
</dbReference>
<dbReference type="SMART" id="SM00965">
    <property type="entry name" value="STN"/>
    <property type="match status" value="1"/>
</dbReference>
<dbReference type="NCBIfam" id="TIGR04056">
    <property type="entry name" value="OMP_RagA_SusC"/>
    <property type="match status" value="1"/>
</dbReference>
<evidence type="ECO:0000256" key="3">
    <source>
        <dbReference type="ARBA" id="ARBA00022452"/>
    </source>
</evidence>
<dbReference type="InterPro" id="IPR037066">
    <property type="entry name" value="Plug_dom_sf"/>
</dbReference>
<dbReference type="Pfam" id="PF00593">
    <property type="entry name" value="TonB_dep_Rec_b-barrel"/>
    <property type="match status" value="1"/>
</dbReference>
<dbReference type="Gene3D" id="2.170.130.10">
    <property type="entry name" value="TonB-dependent receptor, plug domain"/>
    <property type="match status" value="1"/>
</dbReference>
<evidence type="ECO:0000256" key="10">
    <source>
        <dbReference type="PROSITE-ProRule" id="PRU01360"/>
    </source>
</evidence>
<dbReference type="InterPro" id="IPR012910">
    <property type="entry name" value="Plug_dom"/>
</dbReference>
<dbReference type="Proteomes" id="UP001250656">
    <property type="component" value="Unassembled WGS sequence"/>
</dbReference>
<dbReference type="Pfam" id="PF13715">
    <property type="entry name" value="CarbopepD_reg_2"/>
    <property type="match status" value="1"/>
</dbReference>
<gene>
    <name evidence="13" type="ORF">RQM65_06795</name>
</gene>
<evidence type="ECO:0000256" key="6">
    <source>
        <dbReference type="ARBA" id="ARBA00023004"/>
    </source>
</evidence>